<comment type="catalytic activity">
    <reaction evidence="1 6">
        <text>a beta-lactam + H2O = a substituted beta-amino acid</text>
        <dbReference type="Rhea" id="RHEA:20401"/>
        <dbReference type="ChEBI" id="CHEBI:15377"/>
        <dbReference type="ChEBI" id="CHEBI:35627"/>
        <dbReference type="ChEBI" id="CHEBI:140347"/>
        <dbReference type="EC" id="3.5.2.6"/>
    </reaction>
</comment>
<feature type="chain" id="PRO_5020456489" description="Beta-lactamase" evidence="7">
    <location>
        <begin position="25"/>
        <end position="397"/>
    </location>
</feature>
<protein>
    <recommendedName>
        <fullName evidence="3 6">Beta-lactamase</fullName>
        <ecNumber evidence="3 6">3.5.2.6</ecNumber>
    </recommendedName>
</protein>
<dbReference type="PANTHER" id="PTHR46825">
    <property type="entry name" value="D-ALANYL-D-ALANINE-CARBOXYPEPTIDASE/ENDOPEPTIDASE AMPH"/>
    <property type="match status" value="1"/>
</dbReference>
<dbReference type="InterPro" id="IPR058136">
    <property type="entry name" value="AmpC"/>
</dbReference>
<sequence length="397" mass="43588">MNKTMAIPLAALCMLLAATGAQCAATQGPDAYRAEVDRSILPLIKAHNIPGMAVALTVDGRQYFYNYGLASITPQREVTADTLFELGSVSKTFNVTLAAYADAQKKLSLEEKVSHYLPSLKDTSFGELSLINLATHTTGGMPLQAPDQVNTEAKLMDYLRAWHPREKAGQGRSYSNISIGTLGLIAARTMGDSYANLLQKVILPELGMNHTWINVPDEEMKNYAWGYKRDERDNKDEPVRVNAGILSDEAYGVKSTSADMIRFVEANMKQAGEGSDVQKAVIETHRGYFSTALYTQDMLWEQYSWPVAPSAVMAGNSNDMTYKVNPVKAITPPKTPQQAVLLNKTGATGGFGAYVAFIPEKKIGIVMLANRNYPNTERARAAWQIFNDITKQTALSR</sequence>
<dbReference type="Pfam" id="PF00144">
    <property type="entry name" value="Beta-lactamase"/>
    <property type="match status" value="1"/>
</dbReference>
<accession>A0A4R1NH23</accession>
<dbReference type="RefSeq" id="WP_207918020.1">
    <property type="nucleotide sequence ID" value="NZ_SJOI01000001.1"/>
</dbReference>
<dbReference type="GO" id="GO:0030288">
    <property type="term" value="C:outer membrane-bounded periplasmic space"/>
    <property type="evidence" value="ECO:0007669"/>
    <property type="project" value="InterPro"/>
</dbReference>
<feature type="domain" description="Beta-lactamase-related" evidence="8">
    <location>
        <begin position="37"/>
        <end position="386"/>
    </location>
</feature>
<keyword evidence="4 6" id="KW-0378">Hydrolase</keyword>
<dbReference type="InterPro" id="IPR050491">
    <property type="entry name" value="AmpC-like"/>
</dbReference>
<dbReference type="PANTHER" id="PTHR46825:SF8">
    <property type="entry name" value="BETA-LACTAMASE-RELATED"/>
    <property type="match status" value="1"/>
</dbReference>
<evidence type="ECO:0000256" key="2">
    <source>
        <dbReference type="ARBA" id="ARBA00007840"/>
    </source>
</evidence>
<organism evidence="9 10">
    <name type="scientific">Sodalis ligni</name>
    <dbReference type="NCBI Taxonomy" id="2697027"/>
    <lineage>
        <taxon>Bacteria</taxon>
        <taxon>Pseudomonadati</taxon>
        <taxon>Pseudomonadota</taxon>
        <taxon>Gammaproteobacteria</taxon>
        <taxon>Enterobacterales</taxon>
        <taxon>Bruguierivoracaceae</taxon>
        <taxon>Sodalis</taxon>
    </lineage>
</organism>
<evidence type="ECO:0000256" key="3">
    <source>
        <dbReference type="ARBA" id="ARBA00012865"/>
    </source>
</evidence>
<evidence type="ECO:0000256" key="1">
    <source>
        <dbReference type="ARBA" id="ARBA00001526"/>
    </source>
</evidence>
<gene>
    <name evidence="9" type="ORF">EZJ58_5318</name>
</gene>
<dbReference type="GO" id="GO:0008800">
    <property type="term" value="F:beta-lactamase activity"/>
    <property type="evidence" value="ECO:0007669"/>
    <property type="project" value="UniProtKB-UniRule"/>
</dbReference>
<evidence type="ECO:0000256" key="7">
    <source>
        <dbReference type="SAM" id="SignalP"/>
    </source>
</evidence>
<reference evidence="9 10" key="1">
    <citation type="submission" date="2019-02" db="EMBL/GenBank/DDBJ databases">
        <title>Investigation of anaerobic lignin degradation for improved lignocellulosic biofuels.</title>
        <authorList>
            <person name="Deangelis K."/>
        </authorList>
    </citation>
    <scope>NUCLEOTIDE SEQUENCE [LARGE SCALE GENOMIC DNA]</scope>
    <source>
        <strain evidence="9 10">159R</strain>
    </source>
</reference>
<dbReference type="InterPro" id="IPR012338">
    <property type="entry name" value="Beta-lactam/transpept-like"/>
</dbReference>
<comment type="similarity">
    <text evidence="2 6">Belongs to the class-C beta-lactamase family.</text>
</comment>
<evidence type="ECO:0000256" key="4">
    <source>
        <dbReference type="ARBA" id="ARBA00022801"/>
    </source>
</evidence>
<comment type="caution">
    <text evidence="9">The sequence shown here is derived from an EMBL/GenBank/DDBJ whole genome shotgun (WGS) entry which is preliminary data.</text>
</comment>
<dbReference type="PROSITE" id="PS00336">
    <property type="entry name" value="BETA_LACTAMASE_C"/>
    <property type="match status" value="1"/>
</dbReference>
<dbReference type="EMBL" id="SJOI01000001">
    <property type="protein sequence ID" value="TCL07015.1"/>
    <property type="molecule type" value="Genomic_DNA"/>
</dbReference>
<dbReference type="SUPFAM" id="SSF56601">
    <property type="entry name" value="beta-lactamase/transpeptidase-like"/>
    <property type="match status" value="1"/>
</dbReference>
<dbReference type="GO" id="GO:0046677">
    <property type="term" value="P:response to antibiotic"/>
    <property type="evidence" value="ECO:0007669"/>
    <property type="project" value="UniProtKB-UniRule"/>
</dbReference>
<dbReference type="EC" id="3.5.2.6" evidence="3 6"/>
<name>A0A4R1NH23_9GAMM</name>
<keyword evidence="10" id="KW-1185">Reference proteome</keyword>
<dbReference type="InterPro" id="IPR001466">
    <property type="entry name" value="Beta-lactam-related"/>
</dbReference>
<keyword evidence="7" id="KW-0732">Signal</keyword>
<evidence type="ECO:0000256" key="5">
    <source>
        <dbReference type="ARBA" id="ARBA00023251"/>
    </source>
</evidence>
<evidence type="ECO:0000313" key="10">
    <source>
        <dbReference type="Proteomes" id="UP000294555"/>
    </source>
</evidence>
<evidence type="ECO:0000256" key="6">
    <source>
        <dbReference type="RuleBase" id="RU361140"/>
    </source>
</evidence>
<dbReference type="GO" id="GO:0017001">
    <property type="term" value="P:antibiotic catabolic process"/>
    <property type="evidence" value="ECO:0007669"/>
    <property type="project" value="InterPro"/>
</dbReference>
<dbReference type="AlphaFoldDB" id="A0A4R1NH23"/>
<proteinExistence type="inferred from homology"/>
<evidence type="ECO:0000313" key="9">
    <source>
        <dbReference type="EMBL" id="TCL07015.1"/>
    </source>
</evidence>
<evidence type="ECO:0000259" key="8">
    <source>
        <dbReference type="Pfam" id="PF00144"/>
    </source>
</evidence>
<feature type="signal peptide" evidence="7">
    <location>
        <begin position="1"/>
        <end position="24"/>
    </location>
</feature>
<dbReference type="InterPro" id="IPR001586">
    <property type="entry name" value="Beta-lactam_class-C_AS"/>
</dbReference>
<dbReference type="Proteomes" id="UP000294555">
    <property type="component" value="Unassembled WGS sequence"/>
</dbReference>
<dbReference type="Gene3D" id="3.40.710.10">
    <property type="entry name" value="DD-peptidase/beta-lactamase superfamily"/>
    <property type="match status" value="1"/>
</dbReference>
<keyword evidence="5 6" id="KW-0046">Antibiotic resistance</keyword>
<dbReference type="NCBIfam" id="NF033085">
    <property type="entry name" value="bla_class_C"/>
    <property type="match status" value="1"/>
</dbReference>